<dbReference type="GO" id="GO:0015931">
    <property type="term" value="P:nucleobase-containing compound transport"/>
    <property type="evidence" value="ECO:0007669"/>
    <property type="project" value="EnsemblFungi"/>
</dbReference>
<sequence>MDSPRMDARRSTESDTGSSYAEHKAFNNAAEALANNKSSGEDVEEGAALEQDPEEELPPELEATGAGLERTTTGFLSPRIKDLRKKLAVEFFTNHAVLAILMLGVFSLYWGALYNRSHYYYKVNILAVIQDDGVLGDPIPQLVEQASGTWHIYNSSHFQERFKVSESEIDSHITKLVHDQHYWMSLNVKPNTTNALLSSLEDSDAQPFNSSQYFETVYESGRDPQNMHSSILPLMTAVEELYQYYYSTTLLPNILSRLSQSISNAPSANLAQAGVITFNQVDHRPFTDFTLLGPLQVGLIYTIMFTFFQLLLFSPMHVLFAQKLNKTHVLLYRYLIAFINYFILALFFCLVSLAFQVDFSKAFGRSGFVVAWMSSWLYMTAVGGANENMLSLLVAYAPRFPGFWMVFWVVMNISPTFFPMDLTADFYRYGYFMPVFNGVAIFRVIFLDVYPGNLGRNYGILCAWVVVNMSLFPFVMKLFVARKKKDALKAAAHNAEKTK</sequence>
<dbReference type="PANTHER" id="PTHR34814:SF1">
    <property type="entry name" value="NITROSOGUANIDINE RESISTANCE PROTEIN SNG1"/>
    <property type="match status" value="1"/>
</dbReference>
<feature type="compositionally biased region" description="Basic and acidic residues" evidence="1">
    <location>
        <begin position="1"/>
        <end position="13"/>
    </location>
</feature>
<dbReference type="AlphaFoldDB" id="A0A1G4J3G7"/>
<organism evidence="4 5">
    <name type="scientific">Lachancea dasiensis</name>
    <dbReference type="NCBI Taxonomy" id="1072105"/>
    <lineage>
        <taxon>Eukaryota</taxon>
        <taxon>Fungi</taxon>
        <taxon>Dikarya</taxon>
        <taxon>Ascomycota</taxon>
        <taxon>Saccharomycotina</taxon>
        <taxon>Saccharomycetes</taxon>
        <taxon>Saccharomycetales</taxon>
        <taxon>Saccharomycetaceae</taxon>
        <taxon>Lachancea</taxon>
    </lineage>
</organism>
<evidence type="ECO:0000313" key="4">
    <source>
        <dbReference type="EMBL" id="SCU84211.1"/>
    </source>
</evidence>
<evidence type="ECO:0000256" key="2">
    <source>
        <dbReference type="SAM" id="Phobius"/>
    </source>
</evidence>
<feature type="transmembrane region" description="Helical" evidence="2">
    <location>
        <begin position="393"/>
        <end position="414"/>
    </location>
</feature>
<feature type="transmembrane region" description="Helical" evidence="2">
    <location>
        <begin position="91"/>
        <end position="112"/>
    </location>
</feature>
<feature type="transmembrane region" description="Helical" evidence="2">
    <location>
        <begin position="426"/>
        <end position="446"/>
    </location>
</feature>
<feature type="transmembrane region" description="Helical" evidence="2">
    <location>
        <begin position="362"/>
        <end position="381"/>
    </location>
</feature>
<evidence type="ECO:0000313" key="5">
    <source>
        <dbReference type="Proteomes" id="UP000190274"/>
    </source>
</evidence>
<keyword evidence="5" id="KW-1185">Reference proteome</keyword>
<feature type="compositionally biased region" description="Acidic residues" evidence="1">
    <location>
        <begin position="41"/>
        <end position="59"/>
    </location>
</feature>
<feature type="transmembrane region" description="Helical" evidence="2">
    <location>
        <begin position="289"/>
        <end position="311"/>
    </location>
</feature>
<accession>A0A1G4J3G7</accession>
<dbReference type="InterPro" id="IPR022703">
    <property type="entry name" value="DUF3533"/>
</dbReference>
<proteinExistence type="predicted"/>
<feature type="transmembrane region" description="Helical" evidence="2">
    <location>
        <begin position="458"/>
        <end position="480"/>
    </location>
</feature>
<dbReference type="GO" id="GO:0005886">
    <property type="term" value="C:plasma membrane"/>
    <property type="evidence" value="ECO:0007669"/>
    <property type="project" value="EnsemblFungi"/>
</dbReference>
<reference evidence="4 5" key="1">
    <citation type="submission" date="2016-03" db="EMBL/GenBank/DDBJ databases">
        <authorList>
            <person name="Devillers H."/>
        </authorList>
    </citation>
    <scope>NUCLEOTIDE SEQUENCE [LARGE SCALE GENOMIC DNA]</scope>
    <source>
        <strain evidence="4">CBS 10888</strain>
    </source>
</reference>
<name>A0A1G4J3G7_9SACH</name>
<dbReference type="GO" id="GO:0061091">
    <property type="term" value="P:regulation of phospholipid translocation"/>
    <property type="evidence" value="ECO:0007669"/>
    <property type="project" value="EnsemblFungi"/>
</dbReference>
<dbReference type="Pfam" id="PF12051">
    <property type="entry name" value="DUF3533"/>
    <property type="match status" value="1"/>
</dbReference>
<gene>
    <name evidence="4" type="ORF">LADA_0D00474G</name>
</gene>
<dbReference type="EMBL" id="LT598454">
    <property type="protein sequence ID" value="SCU84211.1"/>
    <property type="molecule type" value="Genomic_DNA"/>
</dbReference>
<keyword evidence="2" id="KW-0812">Transmembrane</keyword>
<feature type="region of interest" description="Disordered" evidence="1">
    <location>
        <begin position="1"/>
        <end position="68"/>
    </location>
</feature>
<dbReference type="GO" id="GO:0060237">
    <property type="term" value="P:regulation of fungal-type cell wall organization"/>
    <property type="evidence" value="ECO:0007669"/>
    <property type="project" value="EnsemblFungi"/>
</dbReference>
<feature type="transmembrane region" description="Helical" evidence="2">
    <location>
        <begin position="331"/>
        <end position="355"/>
    </location>
</feature>
<dbReference type="InterPro" id="IPR053001">
    <property type="entry name" value="MNNG_permease-like"/>
</dbReference>
<feature type="domain" description="DUF3533" evidence="3">
    <location>
        <begin position="96"/>
        <end position="469"/>
    </location>
</feature>
<feature type="compositionally biased region" description="Low complexity" evidence="1">
    <location>
        <begin position="26"/>
        <end position="36"/>
    </location>
</feature>
<evidence type="ECO:0000256" key="1">
    <source>
        <dbReference type="SAM" id="MobiDB-lite"/>
    </source>
</evidence>
<dbReference type="STRING" id="1266660.A0A1G4J3G7"/>
<protein>
    <submittedName>
        <fullName evidence="4">LADA_0D00474g1_1</fullName>
    </submittedName>
</protein>
<keyword evidence="2" id="KW-0472">Membrane</keyword>
<keyword evidence="2" id="KW-1133">Transmembrane helix</keyword>
<dbReference type="Proteomes" id="UP000190274">
    <property type="component" value="Chromosome D"/>
</dbReference>
<dbReference type="PANTHER" id="PTHR34814">
    <property type="entry name" value="NITROSOGUANIDINE RESISTANCE PROTEIN SNG1"/>
    <property type="match status" value="1"/>
</dbReference>
<dbReference type="OrthoDB" id="2140105at2759"/>
<evidence type="ECO:0000259" key="3">
    <source>
        <dbReference type="Pfam" id="PF12051"/>
    </source>
</evidence>